<gene>
    <name evidence="4" type="ORF">PENSTE_c001G06557</name>
</gene>
<evidence type="ECO:0000256" key="1">
    <source>
        <dbReference type="ARBA" id="ARBA00004123"/>
    </source>
</evidence>
<dbReference type="Pfam" id="PF11951">
    <property type="entry name" value="Fungal_trans_2"/>
    <property type="match status" value="1"/>
</dbReference>
<dbReference type="PANTHER" id="PTHR37534">
    <property type="entry name" value="TRANSCRIPTIONAL ACTIVATOR PROTEIN UGA3"/>
    <property type="match status" value="1"/>
</dbReference>
<dbReference type="PANTHER" id="PTHR37534:SF46">
    <property type="entry name" value="ZN(II)2CYS6 TRANSCRIPTION FACTOR (EUROFUNG)"/>
    <property type="match status" value="1"/>
</dbReference>
<evidence type="ECO:0000256" key="2">
    <source>
        <dbReference type="ARBA" id="ARBA00023242"/>
    </source>
</evidence>
<dbReference type="GO" id="GO:0005634">
    <property type="term" value="C:nucleus"/>
    <property type="evidence" value="ECO:0007669"/>
    <property type="project" value="UniProtKB-SubCell"/>
</dbReference>
<evidence type="ECO:0008006" key="6">
    <source>
        <dbReference type="Google" id="ProtNLM"/>
    </source>
</evidence>
<organism evidence="4 5">
    <name type="scientific">Penicillium steckii</name>
    <dbReference type="NCBI Taxonomy" id="303698"/>
    <lineage>
        <taxon>Eukaryota</taxon>
        <taxon>Fungi</taxon>
        <taxon>Dikarya</taxon>
        <taxon>Ascomycota</taxon>
        <taxon>Pezizomycotina</taxon>
        <taxon>Eurotiomycetes</taxon>
        <taxon>Eurotiomycetidae</taxon>
        <taxon>Eurotiales</taxon>
        <taxon>Aspergillaceae</taxon>
        <taxon>Penicillium</taxon>
    </lineage>
</organism>
<protein>
    <recommendedName>
        <fullName evidence="6">Transcription factor domain-containing protein</fullName>
    </recommendedName>
</protein>
<dbReference type="InterPro" id="IPR021858">
    <property type="entry name" value="Fun_TF"/>
</dbReference>
<feature type="compositionally biased region" description="Basic and acidic residues" evidence="3">
    <location>
        <begin position="57"/>
        <end position="69"/>
    </location>
</feature>
<feature type="region of interest" description="Disordered" evidence="3">
    <location>
        <begin position="40"/>
        <end position="70"/>
    </location>
</feature>
<dbReference type="Proteomes" id="UP000191285">
    <property type="component" value="Unassembled WGS sequence"/>
</dbReference>
<keyword evidence="2" id="KW-0539">Nucleus</keyword>
<sequence length="625" mass="71018">MSSALVDQLAPFPVDHLLMEIDNTSRDIEDQTSGKISIGPFGVLNLTGDKPSSTSKTSEDSSRDVHDESALDLETTDTNADLIAAPFAELSSAEEMLGDLDPFLQWTDIFNLDPLPAGWDLVPATSGLGEYGANLTPPSSADFPLFHPHFEQFQNNILRDSLNERQLIEEGHLLLRHFSEHVVTRIIWLPMTQKSPWTIMNIPNAMITANLYGILACAAFHLSANPHTSPDRPDQYWKQLSAAAYERGKIELNKTLELELDGNQKAKYKEQLMAMLSLTTYAIISNNQRESRCHLVNMEYLIRLRGLVKPRISRRARLLHYMYTWIRILTESTLVLHHEIAHTAPSKALWYRRLDIEELNRLSRRRASVSTNEQHRILDDFLRVPINETDSDLNNNDPKDLQTNLGDIHLVDSRNDTEEMHTLVNGVSETWLGLLSQTTRLANVLDLINTGSCKVTTERHLALQKRSSQLENMICAYATRKLPPTHGGPKAHMMRALDHALMIFFYRRVRKVNPCILQGYVKDIIHELEDWDSELEKHSLSGPGTAWPAFMAGCEAAADEDRQSILYWLRKANDQSGLTSYLSAAIFMENVWKIRDSSSGTTEFLPTVFSWADYSKQNLQWLLLF</sequence>
<evidence type="ECO:0000313" key="5">
    <source>
        <dbReference type="Proteomes" id="UP000191285"/>
    </source>
</evidence>
<comment type="caution">
    <text evidence="4">The sequence shown here is derived from an EMBL/GenBank/DDBJ whole genome shotgun (WGS) entry which is preliminary data.</text>
</comment>
<proteinExistence type="predicted"/>
<dbReference type="AlphaFoldDB" id="A0A1V6U0D4"/>
<reference evidence="5" key="1">
    <citation type="journal article" date="2017" name="Nat. Microbiol.">
        <title>Global analysis of biosynthetic gene clusters reveals vast potential of secondary metabolite production in Penicillium species.</title>
        <authorList>
            <person name="Nielsen J.C."/>
            <person name="Grijseels S."/>
            <person name="Prigent S."/>
            <person name="Ji B."/>
            <person name="Dainat J."/>
            <person name="Nielsen K.F."/>
            <person name="Frisvad J.C."/>
            <person name="Workman M."/>
            <person name="Nielsen J."/>
        </authorList>
    </citation>
    <scope>NUCLEOTIDE SEQUENCE [LARGE SCALE GENOMIC DNA]</scope>
    <source>
        <strain evidence="5">IBT 24891</strain>
    </source>
</reference>
<dbReference type="STRING" id="303698.A0A1V6U0D4"/>
<accession>A0A1V6U0D4</accession>
<comment type="subcellular location">
    <subcellularLocation>
        <location evidence="1">Nucleus</location>
    </subcellularLocation>
</comment>
<keyword evidence="5" id="KW-1185">Reference proteome</keyword>
<name>A0A1V6U0D4_9EURO</name>
<evidence type="ECO:0000256" key="3">
    <source>
        <dbReference type="SAM" id="MobiDB-lite"/>
    </source>
</evidence>
<evidence type="ECO:0000313" key="4">
    <source>
        <dbReference type="EMBL" id="OQE31966.1"/>
    </source>
</evidence>
<dbReference type="OrthoDB" id="3477330at2759"/>
<dbReference type="EMBL" id="MLKD01000001">
    <property type="protein sequence ID" value="OQE31966.1"/>
    <property type="molecule type" value="Genomic_DNA"/>
</dbReference>